<feature type="region of interest" description="Disordered" evidence="10">
    <location>
        <begin position="1790"/>
        <end position="1809"/>
    </location>
</feature>
<keyword evidence="5" id="KW-0862">Zinc</keyword>
<dbReference type="Pfam" id="PF00098">
    <property type="entry name" value="zf-CCHC"/>
    <property type="match status" value="1"/>
</dbReference>
<keyword evidence="3" id="KW-0677">Repeat</keyword>
<dbReference type="PROSITE" id="PS51999">
    <property type="entry name" value="ZF_GRF"/>
    <property type="match status" value="1"/>
</dbReference>
<feature type="repeat" description="WD" evidence="9">
    <location>
        <begin position="910"/>
        <end position="940"/>
    </location>
</feature>
<dbReference type="InterPro" id="IPR019775">
    <property type="entry name" value="WD40_repeat_CS"/>
</dbReference>
<dbReference type="PANTHER" id="PTHR24166">
    <property type="entry name" value="ROLLING PEBBLES, ISOFORM B"/>
    <property type="match status" value="1"/>
</dbReference>
<dbReference type="InterPro" id="IPR021109">
    <property type="entry name" value="Peptidase_aspartic_dom_sf"/>
</dbReference>
<feature type="repeat" description="ANK" evidence="7">
    <location>
        <begin position="649"/>
        <end position="681"/>
    </location>
</feature>
<evidence type="ECO:0000259" key="12">
    <source>
        <dbReference type="PROSITE" id="PS50158"/>
    </source>
</evidence>
<dbReference type="CDD" id="cd00200">
    <property type="entry name" value="WD40"/>
    <property type="match status" value="1"/>
</dbReference>
<feature type="repeat" description="ANK" evidence="7">
    <location>
        <begin position="715"/>
        <end position="747"/>
    </location>
</feature>
<evidence type="ECO:0000259" key="13">
    <source>
        <dbReference type="PROSITE" id="PS51999"/>
    </source>
</evidence>
<dbReference type="PROSITE" id="PS50105">
    <property type="entry name" value="SAM_DOMAIN"/>
    <property type="match status" value="1"/>
</dbReference>
<keyword evidence="4 8" id="KW-0863">Zinc-finger</keyword>
<dbReference type="Pfam" id="PF12796">
    <property type="entry name" value="Ank_2"/>
    <property type="match status" value="1"/>
</dbReference>
<dbReference type="InterPro" id="IPR001680">
    <property type="entry name" value="WD40_rpt"/>
</dbReference>
<feature type="region of interest" description="Disordered" evidence="10">
    <location>
        <begin position="304"/>
        <end position="374"/>
    </location>
</feature>
<feature type="compositionally biased region" description="Gly residues" evidence="10">
    <location>
        <begin position="1155"/>
        <end position="1164"/>
    </location>
</feature>
<dbReference type="PANTHER" id="PTHR24166:SF48">
    <property type="entry name" value="PROTEIN VAPYRIN"/>
    <property type="match status" value="1"/>
</dbReference>
<dbReference type="Pfam" id="PF13637">
    <property type="entry name" value="Ank_4"/>
    <property type="match status" value="1"/>
</dbReference>
<organism evidence="14 15">
    <name type="scientific">Symbiodinium microadriaticum</name>
    <name type="common">Dinoflagellate</name>
    <name type="synonym">Zooxanthella microadriatica</name>
    <dbReference type="NCBI Taxonomy" id="2951"/>
    <lineage>
        <taxon>Eukaryota</taxon>
        <taxon>Sar</taxon>
        <taxon>Alveolata</taxon>
        <taxon>Dinophyceae</taxon>
        <taxon>Suessiales</taxon>
        <taxon>Symbiodiniaceae</taxon>
        <taxon>Symbiodinium</taxon>
    </lineage>
</organism>
<evidence type="ECO:0000256" key="2">
    <source>
        <dbReference type="ARBA" id="ARBA00022723"/>
    </source>
</evidence>
<evidence type="ECO:0000259" key="11">
    <source>
        <dbReference type="PROSITE" id="PS50105"/>
    </source>
</evidence>
<dbReference type="PROSITE" id="PS50297">
    <property type="entry name" value="ANK_REP_REGION"/>
    <property type="match status" value="4"/>
</dbReference>
<dbReference type="InterPro" id="IPR036770">
    <property type="entry name" value="Ankyrin_rpt-contain_sf"/>
</dbReference>
<dbReference type="InterPro" id="IPR010666">
    <property type="entry name" value="Znf_GRF"/>
</dbReference>
<feature type="repeat" description="WD" evidence="9">
    <location>
        <begin position="827"/>
        <end position="867"/>
    </location>
</feature>
<keyword evidence="6 7" id="KW-0040">ANK repeat</keyword>
<dbReference type="SUPFAM" id="SSF50978">
    <property type="entry name" value="WD40 repeat-like"/>
    <property type="match status" value="1"/>
</dbReference>
<feature type="repeat" description="ANK" evidence="7">
    <location>
        <begin position="682"/>
        <end position="714"/>
    </location>
</feature>
<dbReference type="InterPro" id="IPR050889">
    <property type="entry name" value="Dendritic_Spine_Reg/Scaffold"/>
</dbReference>
<proteinExistence type="predicted"/>
<dbReference type="PROSITE" id="PS50158">
    <property type="entry name" value="ZF_CCHC"/>
    <property type="match status" value="1"/>
</dbReference>
<feature type="domain" description="SAM" evidence="11">
    <location>
        <begin position="48"/>
        <end position="115"/>
    </location>
</feature>
<dbReference type="SMART" id="SM00248">
    <property type="entry name" value="ANK"/>
    <property type="match status" value="6"/>
</dbReference>
<dbReference type="InterPro" id="IPR002110">
    <property type="entry name" value="Ankyrin_rpt"/>
</dbReference>
<dbReference type="InterPro" id="IPR001878">
    <property type="entry name" value="Znf_CCHC"/>
</dbReference>
<evidence type="ECO:0000256" key="7">
    <source>
        <dbReference type="PROSITE-ProRule" id="PRU00023"/>
    </source>
</evidence>
<feature type="repeat" description="WD" evidence="9">
    <location>
        <begin position="868"/>
        <end position="899"/>
    </location>
</feature>
<protein>
    <submittedName>
        <fullName evidence="14">Ankyrin-2</fullName>
    </submittedName>
</protein>
<accession>A0A1Q9EDS1</accession>
<dbReference type="Pfam" id="PF00400">
    <property type="entry name" value="WD40"/>
    <property type="match status" value="4"/>
</dbReference>
<feature type="region of interest" description="Disordered" evidence="10">
    <location>
        <begin position="1506"/>
        <end position="1528"/>
    </location>
</feature>
<feature type="compositionally biased region" description="Acidic residues" evidence="10">
    <location>
        <begin position="270"/>
        <end position="286"/>
    </location>
</feature>
<name>A0A1Q9EDS1_SYMMI</name>
<feature type="domain" description="GRF-type" evidence="13">
    <location>
        <begin position="1910"/>
        <end position="1949"/>
    </location>
</feature>
<gene>
    <name evidence="14" type="primary">Ank2</name>
    <name evidence="14" type="ORF">AK812_SmicGene11254</name>
</gene>
<evidence type="ECO:0000256" key="4">
    <source>
        <dbReference type="ARBA" id="ARBA00022771"/>
    </source>
</evidence>
<evidence type="ECO:0000256" key="10">
    <source>
        <dbReference type="SAM" id="MobiDB-lite"/>
    </source>
</evidence>
<evidence type="ECO:0000313" key="14">
    <source>
        <dbReference type="EMBL" id="OLQ05548.1"/>
    </source>
</evidence>
<dbReference type="PROSITE" id="PS50294">
    <property type="entry name" value="WD_REPEATS_REGION"/>
    <property type="match status" value="2"/>
</dbReference>
<feature type="compositionally biased region" description="Polar residues" evidence="10">
    <location>
        <begin position="359"/>
        <end position="370"/>
    </location>
</feature>
<feature type="domain" description="CCHC-type" evidence="12">
    <location>
        <begin position="1485"/>
        <end position="1501"/>
    </location>
</feature>
<dbReference type="SMART" id="SM00343">
    <property type="entry name" value="ZnF_C2HC"/>
    <property type="match status" value="2"/>
</dbReference>
<dbReference type="InterPro" id="IPR036322">
    <property type="entry name" value="WD40_repeat_dom_sf"/>
</dbReference>
<dbReference type="Gene3D" id="2.130.10.10">
    <property type="entry name" value="YVTN repeat-like/Quinoprotein amine dehydrogenase"/>
    <property type="match status" value="2"/>
</dbReference>
<dbReference type="EMBL" id="LSRX01000181">
    <property type="protein sequence ID" value="OLQ05548.1"/>
    <property type="molecule type" value="Genomic_DNA"/>
</dbReference>
<feature type="region of interest" description="Disordered" evidence="10">
    <location>
        <begin position="1141"/>
        <end position="1180"/>
    </location>
</feature>
<dbReference type="PROSITE" id="PS50082">
    <property type="entry name" value="WD_REPEATS_2"/>
    <property type="match status" value="3"/>
</dbReference>
<reference evidence="14 15" key="1">
    <citation type="submission" date="2016-02" db="EMBL/GenBank/DDBJ databases">
        <title>Genome analysis of coral dinoflagellate symbionts highlights evolutionary adaptations to a symbiotic lifestyle.</title>
        <authorList>
            <person name="Aranda M."/>
            <person name="Li Y."/>
            <person name="Liew Y.J."/>
            <person name="Baumgarten S."/>
            <person name="Simakov O."/>
            <person name="Wilson M."/>
            <person name="Piel J."/>
            <person name="Ashoor H."/>
            <person name="Bougouffa S."/>
            <person name="Bajic V.B."/>
            <person name="Ryu T."/>
            <person name="Ravasi T."/>
            <person name="Bayer T."/>
            <person name="Micklem G."/>
            <person name="Kim H."/>
            <person name="Bhak J."/>
            <person name="Lajeunesse T.C."/>
            <person name="Voolstra C.R."/>
        </authorList>
    </citation>
    <scope>NUCLEOTIDE SEQUENCE [LARGE SCALE GENOMIC DNA]</scope>
    <source>
        <strain evidence="14 15">CCMP2467</strain>
    </source>
</reference>
<dbReference type="SUPFAM" id="SSF47769">
    <property type="entry name" value="SAM/Pointed domain"/>
    <property type="match status" value="1"/>
</dbReference>
<dbReference type="CDD" id="cd09487">
    <property type="entry name" value="SAM_superfamily"/>
    <property type="match status" value="1"/>
</dbReference>
<evidence type="ECO:0000256" key="8">
    <source>
        <dbReference type="PROSITE-ProRule" id="PRU00047"/>
    </source>
</evidence>
<comment type="caution">
    <text evidence="14">The sequence shown here is derived from an EMBL/GenBank/DDBJ whole genome shotgun (WGS) entry which is preliminary data.</text>
</comment>
<dbReference type="GO" id="GO:0003676">
    <property type="term" value="F:nucleic acid binding"/>
    <property type="evidence" value="ECO:0007669"/>
    <property type="project" value="InterPro"/>
</dbReference>
<sequence length="1991" mass="215428">MHLLTPKASSDGVIRLWDVAEGRLGCNALSAMASDDSGPAMFDLAGNEDGEEVQRWLCDLGLGRYGGILQAEGFDDFRIIRNATEEDVAELVALCAMPRLHEKQFRRALNDLNSQKEVSARRGSEDASEPRVAAAGSSSSRNGEPLHGFQGPDDTNTWEVVGGRCAGGVLVRTGHDLTSPEAIPARLAFRAKVRELDLQGTRLQFELVSGRGPKTGWVSTKVANKELLVRCGVVREKERWTPDTEPGEVAADAASSDGDLPELVPGHAEESDEVESLPDPTEDDSSEPNCFNCGGPHLAIDCPHCGGESSPAQDTKPANEPTEGSSSHSEDPGCPELTTRSDRAAATTAMKPKLRLSHGWQTQHKTSLAERQTPALARFAPMQRTRAMPIEPLSHALPTGLQLPFAPSSMGARAPGLRPGGELSTLPTLGHYNRYAVKVLGAAAEVAKREGDVADAMSTQCRCRGVDELRGPGKALWALAARGSCLAAAGEDGVVKEDVKLDSPMNLDLVLLTFADVSEGQAEKLAAAASQSSISEAGAYASLTVVCCLAAAGEDGVVKEDVKLDSPMNLDLVLLTFADVSEGQAEKLAAAASQSSISEVESMMQLPQDPDLIGTAQQPAVVIAAVRGQVEVLRLLLEAGADNNLANNQGMTALMMAARRGYVEVLRLLLATGAHKNLANKQGTTALMMAAGGGHVEVMRLLLEAGADKDLANNQGTTALMMAAVKGQVEVLRLLLEAGADKSLADNRGVTALKMAADGGHVDVMRLLNEPVWDIGTGRCLATFGEEGSGALWCVAFADEGRAVVAGSPNGVVFVWGFASPLQRSELRGHGSCVSSVAAGESSRVVSGSWDGTVRLWDIRIFELVAVLRGHEDRVRAVDLSPDGETVASASDDGTLRLWGGETFDEQRRLEGHEDYVTALCFCGSSSVIASVSDDGSVKIPSKEAPTVLIVRQRRSSGADAALRACRPLRGGSLAPEPACWGTGRRGAKLRPRAFFALGRIEQELLEYLWNDPAGPFASQDALSWGFEASPKEPFLLKADWHTQSFGPDRQWGFIPRLGRGGRACVPLHYCFSTEELQTRRCGVPGVSQILIARCLVTRALCLSGQPWTALKHSGSTLRRPAHCLEGPSGLLRDGRRESAQVMPPKVNGPQASADGGGGNGGGYYRDRDPPPGYDGREPDRTFPRWLKELKLWEYETEIPKDKWGVKLLRQLTGSARATADNLSFEDIACEKGMENLVKALTDHFSPHLESSLPQAFESAIYGEPRGSRESFGDYVIRMEYAFKELERQKVPLHDIAVGYVMFRHANLNEVQQSQMLTWGKGSYDRKTVVENLRRLDKGNFDARRKGPSHYVTEVDDDDEGPDLTNETYVGEFMPEEGESDLDEDYVYIGENDMQEVIDEDQMLEALATYQDVRRSLREQRTGRGYYPQGKSSSTSSGSGKGKGKGKGSFEGKGRPTLATKGRDKVRFTKHGTRVHVDMLKLRTRCARCGQVGHWAKECRNTPDERGRASAARASPASQQSSIASTPSVRSGFFVQSNEADGPASKAFCGATQTFYGEEKEKDPMSYVPTFGSILRAVSRQRFSEQSPLRQVVPDEPVESFVGISTSPNEGVVDTAAQDGLIGKASLLQLAQALREKGLQYRWNPKKKAQASGVGGRAEVIGVAEVPVGIAGVNGLMELTVVTDNVPLLLPIKMLRQLRAIVDLDSDTLELKAFGVKTPMTKLPSGHMSVDVLSFAPEGWSLPRDAESNNLSQEQFVLISSSYVNHSMTSLERPSVRKVKFEAVNHGADAPSTYVGPKRAGPPGHSRENVWSRDAEQAKEPARMSVEKCTHPISELKGGGNQYGKDIHCALCLGRWAYLNPEELKKKQIEAKAYPLNPSRTSKARESTLPMTAGPMAGESSGPQSATVMCHCREPAYRWQVKKSGPTQGRHFYRCAKRLCEFFVWDEIEKTELKRRLDVPAIQQMEVDETEAQDELYVQGPDGGFQIVQAE</sequence>
<feature type="compositionally biased region" description="Basic and acidic residues" evidence="10">
    <location>
        <begin position="1165"/>
        <end position="1180"/>
    </location>
</feature>
<dbReference type="Proteomes" id="UP000186817">
    <property type="component" value="Unassembled WGS sequence"/>
</dbReference>
<dbReference type="InterPro" id="IPR001660">
    <property type="entry name" value="SAM"/>
</dbReference>
<feature type="compositionally biased region" description="Low complexity" evidence="10">
    <location>
        <begin position="1509"/>
        <end position="1528"/>
    </location>
</feature>
<feature type="region of interest" description="Disordered" evidence="10">
    <location>
        <begin position="116"/>
        <end position="154"/>
    </location>
</feature>
<dbReference type="OrthoDB" id="448546at2759"/>
<keyword evidence="2" id="KW-0479">Metal-binding</keyword>
<dbReference type="InterPro" id="IPR036875">
    <property type="entry name" value="Znf_CCHC_sf"/>
</dbReference>
<dbReference type="Gene3D" id="4.10.60.10">
    <property type="entry name" value="Zinc finger, CCHC-type"/>
    <property type="match status" value="1"/>
</dbReference>
<feature type="repeat" description="ANK" evidence="7">
    <location>
        <begin position="616"/>
        <end position="648"/>
    </location>
</feature>
<evidence type="ECO:0000313" key="15">
    <source>
        <dbReference type="Proteomes" id="UP000186817"/>
    </source>
</evidence>
<feature type="region of interest" description="Disordered" evidence="10">
    <location>
        <begin position="239"/>
        <end position="292"/>
    </location>
</feature>
<dbReference type="Gene3D" id="1.25.40.20">
    <property type="entry name" value="Ankyrin repeat-containing domain"/>
    <property type="match status" value="2"/>
</dbReference>
<evidence type="ECO:0000256" key="5">
    <source>
        <dbReference type="ARBA" id="ARBA00022833"/>
    </source>
</evidence>
<feature type="compositionally biased region" description="Basic and acidic residues" evidence="10">
    <location>
        <begin position="118"/>
        <end position="129"/>
    </location>
</feature>
<dbReference type="SUPFAM" id="SSF48403">
    <property type="entry name" value="Ankyrin repeat"/>
    <property type="match status" value="1"/>
</dbReference>
<dbReference type="PROSITE" id="PS00678">
    <property type="entry name" value="WD_REPEATS_1"/>
    <property type="match status" value="1"/>
</dbReference>
<dbReference type="Pfam" id="PF06839">
    <property type="entry name" value="Zn_ribbon_GRF"/>
    <property type="match status" value="1"/>
</dbReference>
<dbReference type="SUPFAM" id="SSF57756">
    <property type="entry name" value="Retrovirus zinc finger-like domains"/>
    <property type="match status" value="1"/>
</dbReference>
<dbReference type="Gene3D" id="1.10.150.50">
    <property type="entry name" value="Transcription Factor, Ets-1"/>
    <property type="match status" value="1"/>
</dbReference>
<feature type="region of interest" description="Disordered" evidence="10">
    <location>
        <begin position="1419"/>
        <end position="1467"/>
    </location>
</feature>
<keyword evidence="15" id="KW-1185">Reference proteome</keyword>
<dbReference type="PROSITE" id="PS50088">
    <property type="entry name" value="ANK_REPEAT"/>
    <property type="match status" value="4"/>
</dbReference>
<evidence type="ECO:0000256" key="1">
    <source>
        <dbReference type="ARBA" id="ARBA00022574"/>
    </source>
</evidence>
<dbReference type="SMART" id="SM00320">
    <property type="entry name" value="WD40"/>
    <property type="match status" value="4"/>
</dbReference>
<dbReference type="InterPro" id="IPR015943">
    <property type="entry name" value="WD40/YVTN_repeat-like_dom_sf"/>
</dbReference>
<keyword evidence="1 9" id="KW-0853">WD repeat</keyword>
<evidence type="ECO:0000256" key="9">
    <source>
        <dbReference type="PROSITE-ProRule" id="PRU00221"/>
    </source>
</evidence>
<dbReference type="GO" id="GO:0008270">
    <property type="term" value="F:zinc ion binding"/>
    <property type="evidence" value="ECO:0007669"/>
    <property type="project" value="UniProtKB-KW"/>
</dbReference>
<dbReference type="Gene3D" id="2.40.70.10">
    <property type="entry name" value="Acid Proteases"/>
    <property type="match status" value="1"/>
</dbReference>
<evidence type="ECO:0000256" key="3">
    <source>
        <dbReference type="ARBA" id="ARBA00022737"/>
    </source>
</evidence>
<evidence type="ECO:0000256" key="6">
    <source>
        <dbReference type="ARBA" id="ARBA00023043"/>
    </source>
</evidence>
<dbReference type="InterPro" id="IPR013761">
    <property type="entry name" value="SAM/pointed_sf"/>
</dbReference>